<dbReference type="Proteomes" id="UP000298787">
    <property type="component" value="Chromosome 16"/>
</dbReference>
<dbReference type="AlphaFoldDB" id="A0A4U5V8L0"/>
<evidence type="ECO:0000313" key="1">
    <source>
        <dbReference type="EMBL" id="TKS84263.1"/>
    </source>
</evidence>
<protein>
    <submittedName>
        <fullName evidence="1">Uncharacterized protein</fullName>
    </submittedName>
</protein>
<reference evidence="1 2" key="1">
    <citation type="submission" date="2019-01" db="EMBL/GenBank/DDBJ databases">
        <title>Genome Assembly of Collichthys lucidus.</title>
        <authorList>
            <person name="Cai M."/>
            <person name="Xiao S."/>
        </authorList>
    </citation>
    <scope>NUCLEOTIDE SEQUENCE [LARGE SCALE GENOMIC DNA]</scope>
    <source>
        <strain evidence="1">JT15FE1705JMU</strain>
        <tissue evidence="1">Muscle</tissue>
    </source>
</reference>
<dbReference type="EMBL" id="CM014093">
    <property type="protein sequence ID" value="TKS84263.1"/>
    <property type="molecule type" value="Genomic_DNA"/>
</dbReference>
<accession>A0A4U5V8L0</accession>
<organism evidence="1 2">
    <name type="scientific">Collichthys lucidus</name>
    <name type="common">Big head croaker</name>
    <name type="synonym">Sciaena lucida</name>
    <dbReference type="NCBI Taxonomy" id="240159"/>
    <lineage>
        <taxon>Eukaryota</taxon>
        <taxon>Metazoa</taxon>
        <taxon>Chordata</taxon>
        <taxon>Craniata</taxon>
        <taxon>Vertebrata</taxon>
        <taxon>Euteleostomi</taxon>
        <taxon>Actinopterygii</taxon>
        <taxon>Neopterygii</taxon>
        <taxon>Teleostei</taxon>
        <taxon>Neoteleostei</taxon>
        <taxon>Acanthomorphata</taxon>
        <taxon>Eupercaria</taxon>
        <taxon>Sciaenidae</taxon>
        <taxon>Collichthys</taxon>
    </lineage>
</organism>
<name>A0A4U5V8L0_COLLU</name>
<gene>
    <name evidence="1" type="ORF">D9C73_018969</name>
</gene>
<proteinExistence type="predicted"/>
<keyword evidence="2" id="KW-1185">Reference proteome</keyword>
<evidence type="ECO:0000313" key="2">
    <source>
        <dbReference type="Proteomes" id="UP000298787"/>
    </source>
</evidence>
<sequence>MNLFREFLAKLAGGDIEKENHSLRDEDRDTKPLIHHVRRLNNVQSLGPKVSQVRVMNRALTHKDSKHCFLVQKEFTNVSCRLLHRLSGLTCFYFHMSESLTESNTTKYLRSTFPHPFFFLLLLLLASPLPSPPRNAGVYASDRRKVKLQVCSRLCNRFANGTSSSQGLSVEIAAAGGFEPDAPKRICTESDGDWKKTTTKKTTYHLHSLMACQLLKYVRENEFATLWAEAAAENFSACVKSLRVIWRTAESEKYSWCQGLEKKRGKSEKCVRVRQRDQKKSKADRDKSDCYVLNTIPDGGCTCSVDVLINFGYLRQGEEEDRADVSPCPRYSNVGNIGMQTVHTGTPAPTDTQVHTHLYRKYADGVDTHVDRYPDSMQATAMHSY</sequence>